<proteinExistence type="predicted"/>
<accession>A0AAD1TKD4</accession>
<evidence type="ECO:0000313" key="7">
    <source>
        <dbReference type="Proteomes" id="UP001295444"/>
    </source>
</evidence>
<evidence type="ECO:0000256" key="1">
    <source>
        <dbReference type="ARBA" id="ARBA00004170"/>
    </source>
</evidence>
<dbReference type="AlphaFoldDB" id="A0AAD1TKD4"/>
<dbReference type="PANTHER" id="PTHR28664:SF2">
    <property type="entry name" value="BRAIN-ENRICHED GUANYLATE KINASE-ASSOCIATED PROTEIN"/>
    <property type="match status" value="1"/>
</dbReference>
<protein>
    <recommendedName>
        <fullName evidence="8">Brain-enriched guanylate kinase-associated protein</fullName>
    </recommendedName>
</protein>
<keyword evidence="2" id="KW-0597">Phosphoprotein</keyword>
<dbReference type="PANTHER" id="PTHR28664">
    <property type="entry name" value="TIGHT JUNCTION-ASSOCIATED PROTEIN 1"/>
    <property type="match status" value="1"/>
</dbReference>
<organism evidence="6 7">
    <name type="scientific">Pelobates cultripes</name>
    <name type="common">Western spadefoot toad</name>
    <dbReference type="NCBI Taxonomy" id="61616"/>
    <lineage>
        <taxon>Eukaryota</taxon>
        <taxon>Metazoa</taxon>
        <taxon>Chordata</taxon>
        <taxon>Craniata</taxon>
        <taxon>Vertebrata</taxon>
        <taxon>Euteleostomi</taxon>
        <taxon>Amphibia</taxon>
        <taxon>Batrachia</taxon>
        <taxon>Anura</taxon>
        <taxon>Pelobatoidea</taxon>
        <taxon>Pelobatidae</taxon>
        <taxon>Pelobates</taxon>
    </lineage>
</organism>
<comment type="subcellular location">
    <subcellularLocation>
        <location evidence="1">Membrane</location>
        <topology evidence="1">Peripheral membrane protein</topology>
    </subcellularLocation>
</comment>
<evidence type="ECO:0008006" key="8">
    <source>
        <dbReference type="Google" id="ProtNLM"/>
    </source>
</evidence>
<dbReference type="Proteomes" id="UP001295444">
    <property type="component" value="Chromosome 13"/>
</dbReference>
<evidence type="ECO:0000313" key="6">
    <source>
        <dbReference type="EMBL" id="CAH2328226.1"/>
    </source>
</evidence>
<sequence length="811" mass="91952">MYVKNQRSKIKYRLSSSSSDISQQSQDTSLFSDRGGSRSKLKFSKFLDAVTASVLNPTSHKASSPKKSKDGFPCSAKSLDDVHSTKNSTNWKGEAVCKSCLETDTDHVRIDDSFQAISMSQSKKVLDIDPTCFQDTLPSKHVLPRNQQIPDVTSDSNDAPSYRSTFLTESPNMAFSADMEKIRVRNSWVPTCLWQPKILQGSHAKSSPTLWDSSLQDQKEELQKRLSYTTQKLEMVESEFDSTRQYLETELRRAQEELEKVTEKLRRIQTNYMSLQRINQELEEKLHRMGQHYEEEKRALGHEVIALNNHLLEAKVTIDKLSEDNELYRKDCNLASQLLQCSKSYFRAHKLSELPTDFQERVSQHMEKYGCSLTVPLCNTSYADGIPTCVIAKVLEKPDPNSLSSHLSSASMRDLSYEHGSQEADDKLRQRPQFKSEIYCSDTALYCPEERRRDRRQSFDVQVKDEVFLRSQNSTDSTVEDGFHSSFSHEAFNEYVASLPTSSSYSSFSATSEEKENNQTNTLTASQQAIYMGNRDDLFERKSTTGYEHSASPRFVKSKSVQHMEHSPENTASPNFTRSSSYVEEPFNFTRMRTQQTLSAHKSHSECRSSHLSEDDLPTRWRQLSVEDIGAYSYSNTGRLSPCSFTEQYFAHSPVKQLESRMSPLYASYKQDSFSEGEEVCQSRMGDSCFLRTDSGLKIDISASCQKEMLSTFKAKEARDQKGERMSVQMASKNVDTGAAAKREYVDVSPNSSAESLTQSPMEGSDMHQSSIEQGHAGFHGKPQQFQRTGSIGLTRKDSLTKAQLYGTLLN</sequence>
<feature type="region of interest" description="Disordered" evidence="5">
    <location>
        <begin position="1"/>
        <end position="37"/>
    </location>
</feature>
<feature type="compositionally biased region" description="Basic residues" evidence="5">
    <location>
        <begin position="1"/>
        <end position="12"/>
    </location>
</feature>
<dbReference type="GO" id="GO:0045202">
    <property type="term" value="C:synapse"/>
    <property type="evidence" value="ECO:0007669"/>
    <property type="project" value="TreeGrafter"/>
</dbReference>
<feature type="region of interest" description="Disordered" evidence="5">
    <location>
        <begin position="559"/>
        <end position="579"/>
    </location>
</feature>
<dbReference type="GO" id="GO:0016020">
    <property type="term" value="C:membrane"/>
    <property type="evidence" value="ECO:0007669"/>
    <property type="project" value="UniProtKB-SubCell"/>
</dbReference>
<evidence type="ECO:0000256" key="5">
    <source>
        <dbReference type="SAM" id="MobiDB-lite"/>
    </source>
</evidence>
<dbReference type="InterPro" id="IPR043441">
    <property type="entry name" value="Tjap1/BEGAIN"/>
</dbReference>
<feature type="region of interest" description="Disordered" evidence="5">
    <location>
        <begin position="745"/>
        <end position="793"/>
    </location>
</feature>
<gene>
    <name evidence="6" type="ORF">PECUL_23A008063</name>
</gene>
<keyword evidence="3" id="KW-0472">Membrane</keyword>
<feature type="compositionally biased region" description="Polar residues" evidence="5">
    <location>
        <begin position="569"/>
        <end position="579"/>
    </location>
</feature>
<evidence type="ECO:0000256" key="4">
    <source>
        <dbReference type="SAM" id="Coils"/>
    </source>
</evidence>
<keyword evidence="4" id="KW-0175">Coiled coil</keyword>
<dbReference type="EMBL" id="OW240924">
    <property type="protein sequence ID" value="CAH2328226.1"/>
    <property type="molecule type" value="Genomic_DNA"/>
</dbReference>
<reference evidence="6" key="1">
    <citation type="submission" date="2022-03" db="EMBL/GenBank/DDBJ databases">
        <authorList>
            <person name="Alioto T."/>
            <person name="Alioto T."/>
            <person name="Gomez Garrido J."/>
        </authorList>
    </citation>
    <scope>NUCLEOTIDE SEQUENCE</scope>
</reference>
<keyword evidence="7" id="KW-1185">Reference proteome</keyword>
<feature type="compositionally biased region" description="Polar residues" evidence="5">
    <location>
        <begin position="749"/>
        <end position="773"/>
    </location>
</feature>
<feature type="coiled-coil region" evidence="4">
    <location>
        <begin position="219"/>
        <end position="331"/>
    </location>
</feature>
<feature type="compositionally biased region" description="Low complexity" evidence="5">
    <location>
        <begin position="15"/>
        <end position="29"/>
    </location>
</feature>
<evidence type="ECO:0000256" key="3">
    <source>
        <dbReference type="ARBA" id="ARBA00023136"/>
    </source>
</evidence>
<name>A0AAD1TKD4_PELCU</name>
<evidence type="ECO:0000256" key="2">
    <source>
        <dbReference type="ARBA" id="ARBA00022553"/>
    </source>
</evidence>